<name>A0A8J7PCM7_9BACT</name>
<gene>
    <name evidence="2" type="ORF">J0M35_09480</name>
</gene>
<accession>A0A8J7PCM7</accession>
<sequence>MEPSKLKTIFILGVLIVSIAFLGLAWYLHETAVGSDPIGTIAFYILIAVGSICFIFGGVIFLIRHDIDL</sequence>
<proteinExistence type="predicted"/>
<evidence type="ECO:0000313" key="2">
    <source>
        <dbReference type="EMBL" id="MBN8660581.1"/>
    </source>
</evidence>
<evidence type="ECO:0000313" key="3">
    <source>
        <dbReference type="Proteomes" id="UP000664277"/>
    </source>
</evidence>
<feature type="transmembrane region" description="Helical" evidence="1">
    <location>
        <begin position="9"/>
        <end position="29"/>
    </location>
</feature>
<dbReference type="EMBL" id="JAFLCK010000011">
    <property type="protein sequence ID" value="MBN8660581.1"/>
    <property type="molecule type" value="Genomic_DNA"/>
</dbReference>
<reference evidence="2" key="1">
    <citation type="submission" date="2021-02" db="EMBL/GenBank/DDBJ databases">
        <title>Genome-Resolved Metagenomics of a Microbial Community Performing Photosynthetic Biological Nutrient Removal.</title>
        <authorList>
            <person name="Mcdaniel E.A."/>
        </authorList>
    </citation>
    <scope>NUCLEOTIDE SEQUENCE</scope>
    <source>
        <strain evidence="2">UWPOB_OBS1</strain>
    </source>
</reference>
<protein>
    <submittedName>
        <fullName evidence="2">Uncharacterized protein</fullName>
    </submittedName>
</protein>
<dbReference type="Proteomes" id="UP000664277">
    <property type="component" value="Unassembled WGS sequence"/>
</dbReference>
<dbReference type="AlphaFoldDB" id="A0A8J7PCM7"/>
<evidence type="ECO:0000256" key="1">
    <source>
        <dbReference type="SAM" id="Phobius"/>
    </source>
</evidence>
<organism evidence="2 3">
    <name type="scientific">Candidatus Obscuribacter phosphatis</name>
    <dbReference type="NCBI Taxonomy" id="1906157"/>
    <lineage>
        <taxon>Bacteria</taxon>
        <taxon>Bacillati</taxon>
        <taxon>Candidatus Melainabacteria</taxon>
        <taxon>Candidatus Obscuribacterales</taxon>
        <taxon>Candidatus Obscuribacteraceae</taxon>
        <taxon>Candidatus Obscuribacter</taxon>
    </lineage>
</organism>
<comment type="caution">
    <text evidence="2">The sequence shown here is derived from an EMBL/GenBank/DDBJ whole genome shotgun (WGS) entry which is preliminary data.</text>
</comment>
<feature type="transmembrane region" description="Helical" evidence="1">
    <location>
        <begin position="41"/>
        <end position="63"/>
    </location>
</feature>
<keyword evidence="1" id="KW-0812">Transmembrane</keyword>
<keyword evidence="1" id="KW-0472">Membrane</keyword>
<keyword evidence="1" id="KW-1133">Transmembrane helix</keyword>